<dbReference type="InterPro" id="IPR008004">
    <property type="entry name" value="OCTOPUS-like"/>
</dbReference>
<accession>A0A7C8Z312</accession>
<proteinExistence type="predicted"/>
<dbReference type="Pfam" id="PF05340">
    <property type="entry name" value="DUF740"/>
    <property type="match status" value="1"/>
</dbReference>
<reference evidence="1" key="1">
    <citation type="journal article" date="2013" name="J. Plant Res.">
        <title>Effect of fungi and light on seed germination of three Opuntia species from semiarid lands of central Mexico.</title>
        <authorList>
            <person name="Delgado-Sanchez P."/>
            <person name="Jimenez-Bremont J.F."/>
            <person name="Guerrero-Gonzalez Mde L."/>
            <person name="Flores J."/>
        </authorList>
    </citation>
    <scope>NUCLEOTIDE SEQUENCE</scope>
    <source>
        <tissue evidence="1">Cladode</tissue>
    </source>
</reference>
<organism evidence="1">
    <name type="scientific">Opuntia streptacantha</name>
    <name type="common">Prickly pear cactus</name>
    <name type="synonym">Opuntia cardona</name>
    <dbReference type="NCBI Taxonomy" id="393608"/>
    <lineage>
        <taxon>Eukaryota</taxon>
        <taxon>Viridiplantae</taxon>
        <taxon>Streptophyta</taxon>
        <taxon>Embryophyta</taxon>
        <taxon>Tracheophyta</taxon>
        <taxon>Spermatophyta</taxon>
        <taxon>Magnoliopsida</taxon>
        <taxon>eudicotyledons</taxon>
        <taxon>Gunneridae</taxon>
        <taxon>Pentapetalae</taxon>
        <taxon>Caryophyllales</taxon>
        <taxon>Cactineae</taxon>
        <taxon>Cactaceae</taxon>
        <taxon>Opuntioideae</taxon>
        <taxon>Opuntia</taxon>
    </lineage>
</organism>
<dbReference type="PANTHER" id="PTHR35995">
    <property type="entry name" value="OS04G0690500 PROTEIN"/>
    <property type="match status" value="1"/>
</dbReference>
<reference evidence="1" key="2">
    <citation type="submission" date="2020-07" db="EMBL/GenBank/DDBJ databases">
        <authorList>
            <person name="Vera ALvarez R."/>
            <person name="Arias-Moreno D.M."/>
            <person name="Jimenez-Jacinto V."/>
            <person name="Jimenez-Bremont J.F."/>
            <person name="Swaminathan K."/>
            <person name="Moose S.P."/>
            <person name="Guerrero-Gonzalez M.L."/>
            <person name="Marino-Ramirez L."/>
            <person name="Landsman D."/>
            <person name="Rodriguez-Kessler M."/>
            <person name="Delgado-Sanchez P."/>
        </authorList>
    </citation>
    <scope>NUCLEOTIDE SEQUENCE</scope>
    <source>
        <tissue evidence="1">Cladode</tissue>
    </source>
</reference>
<evidence type="ECO:0000313" key="1">
    <source>
        <dbReference type="EMBL" id="MBA4632333.1"/>
    </source>
</evidence>
<dbReference type="EMBL" id="GISG01082043">
    <property type="protein sequence ID" value="MBA4632333.1"/>
    <property type="molecule type" value="Transcribed_RNA"/>
</dbReference>
<sequence length="242" mass="27347">MKESCNRESGGYCYFHPKEILVGVCPLCLNERLLIIAAKQGLNSKSPTTSSKRSYTITTKSKPSISSGLPKIFAFGSFLHRRDVRHRRRRKPDLHHEFVDFANDLDTTSTSLEDESFISIKFGDNGMPSWEKSTNTKVSKVTLEHCSSMSWVGQTLVKDNNAMNNKGNIENNNNNKSVVEHAKPRAAAMRWRKRIGQLLQVIRWRRTTKGNVGGESGKGEGVMKVGRNDTGWMMRALKMRTK</sequence>
<protein>
    <submittedName>
        <fullName evidence="1">Uncharacterized protein</fullName>
    </submittedName>
</protein>
<dbReference type="AlphaFoldDB" id="A0A7C8Z312"/>
<dbReference type="PANTHER" id="PTHR35995:SF1">
    <property type="entry name" value="OS04G0690500 PROTEIN"/>
    <property type="match status" value="1"/>
</dbReference>
<name>A0A7C8Z312_OPUST</name>